<accession>A0A381XT74</accession>
<feature type="domain" description="DUF58" evidence="1">
    <location>
        <begin position="47"/>
        <end position="252"/>
    </location>
</feature>
<dbReference type="AlphaFoldDB" id="A0A381XT74"/>
<name>A0A381XT74_9ZZZZ</name>
<gene>
    <name evidence="2" type="ORF">METZ01_LOCUS120277</name>
</gene>
<reference evidence="2" key="1">
    <citation type="submission" date="2018-05" db="EMBL/GenBank/DDBJ databases">
        <authorList>
            <person name="Lanie J.A."/>
            <person name="Ng W.-L."/>
            <person name="Kazmierczak K.M."/>
            <person name="Andrzejewski T.M."/>
            <person name="Davidsen T.M."/>
            <person name="Wayne K.J."/>
            <person name="Tettelin H."/>
            <person name="Glass J.I."/>
            <person name="Rusch D."/>
            <person name="Podicherti R."/>
            <person name="Tsui H.-C.T."/>
            <person name="Winkler M.E."/>
        </authorList>
    </citation>
    <scope>NUCLEOTIDE SEQUENCE</scope>
</reference>
<dbReference type="EMBL" id="UINC01016137">
    <property type="protein sequence ID" value="SVA67423.1"/>
    <property type="molecule type" value="Genomic_DNA"/>
</dbReference>
<organism evidence="2">
    <name type="scientific">marine metagenome</name>
    <dbReference type="NCBI Taxonomy" id="408172"/>
    <lineage>
        <taxon>unclassified sequences</taxon>
        <taxon>metagenomes</taxon>
        <taxon>ecological metagenomes</taxon>
    </lineage>
</organism>
<sequence>MQAKYLDTDTLEKIGPLDVVTRQVVEGIRIGMHRSPVRGISTEFSAYRQYVPGDEVRHIDWKLYGRTNRYHVKLFDAETNFVANLLLDASSSMTFGSGNITKLEYAKYMAASLAYLVVDQRDSAGVGIFDGELQQYIEPKSTLGILADISRELENVEPQPRTAIAEILHEFAGRMTRRGMVMVFSDLLDNTDDFIKGINHLRFRGHNVTVFHILDPQEIEFPLNGVWRFEGLENDGELITQPARIRQAYLEELEKFIRKVRDACIRSEADYVLCNTAEPIESIVSSYLLQR</sequence>
<dbReference type="InterPro" id="IPR036465">
    <property type="entry name" value="vWFA_dom_sf"/>
</dbReference>
<dbReference type="SUPFAM" id="SSF53300">
    <property type="entry name" value="vWA-like"/>
    <property type="match status" value="1"/>
</dbReference>
<protein>
    <recommendedName>
        <fullName evidence="1">DUF58 domain-containing protein</fullName>
    </recommendedName>
</protein>
<proteinExistence type="predicted"/>
<evidence type="ECO:0000313" key="2">
    <source>
        <dbReference type="EMBL" id="SVA67423.1"/>
    </source>
</evidence>
<dbReference type="InterPro" id="IPR002881">
    <property type="entry name" value="DUF58"/>
</dbReference>
<dbReference type="Pfam" id="PF01882">
    <property type="entry name" value="DUF58"/>
    <property type="match status" value="1"/>
</dbReference>
<dbReference type="Gene3D" id="3.40.50.410">
    <property type="entry name" value="von Willebrand factor, type A domain"/>
    <property type="match status" value="1"/>
</dbReference>
<dbReference type="PANTHER" id="PTHR33608:SF7">
    <property type="entry name" value="DUF58 DOMAIN-CONTAINING PROTEIN"/>
    <property type="match status" value="1"/>
</dbReference>
<evidence type="ECO:0000259" key="1">
    <source>
        <dbReference type="Pfam" id="PF01882"/>
    </source>
</evidence>
<feature type="non-terminal residue" evidence="2">
    <location>
        <position position="291"/>
    </location>
</feature>
<dbReference type="PANTHER" id="PTHR33608">
    <property type="entry name" value="BLL2464 PROTEIN"/>
    <property type="match status" value="1"/>
</dbReference>